<dbReference type="InterPro" id="IPR050186">
    <property type="entry name" value="TPT_transporter"/>
</dbReference>
<evidence type="ECO:0000256" key="4">
    <source>
        <dbReference type="ARBA" id="ARBA00023136"/>
    </source>
</evidence>
<feature type="transmembrane region" description="Helical" evidence="6">
    <location>
        <begin position="212"/>
        <end position="231"/>
    </location>
</feature>
<feature type="transmembrane region" description="Helical" evidence="6">
    <location>
        <begin position="358"/>
        <end position="374"/>
    </location>
</feature>
<evidence type="ECO:0008006" key="8">
    <source>
        <dbReference type="Google" id="ProtNLM"/>
    </source>
</evidence>
<feature type="transmembrane region" description="Helical" evidence="6">
    <location>
        <begin position="243"/>
        <end position="260"/>
    </location>
</feature>
<comment type="subcellular location">
    <subcellularLocation>
        <location evidence="1">Membrane</location>
        <topology evidence="1">Multi-pass membrane protein</topology>
    </subcellularLocation>
</comment>
<organism evidence="7">
    <name type="scientific">Noctiluca scintillans</name>
    <name type="common">Sea sparkle</name>
    <name type="synonym">Red tide dinoflagellate</name>
    <dbReference type="NCBI Taxonomy" id="2966"/>
    <lineage>
        <taxon>Eukaryota</taxon>
        <taxon>Sar</taxon>
        <taxon>Alveolata</taxon>
        <taxon>Dinophyceae</taxon>
        <taxon>Noctilucales</taxon>
        <taxon>Noctilucaceae</taxon>
        <taxon>Noctiluca</taxon>
    </lineage>
</organism>
<sequence>MASPSSRRHMQPDNPETVPGAIVKSRPHVPVDVESMEVSEVGDVELYGLGTNDTPENPPTIVPLTLGKGREYISVDGQKPKDDEAAQASLDQSTLICGFVMYAACSSTLLVVNKVSMILVPNAGVVLLCQVVASVFFVRTAHMCGIIDVELLEWVKVRKFFPATLIFYLCLLSNTAALGTVNVDTVIVVRSCSPIAVAALNFVALGKPLPSLQGFFALCALAAGAVMYGILDEGFRIDGYTWLLVYFITIVVEMVFVKFIMDTVEMSTWTRVYYNNALSIPLALGSLLWDCKSVVGLEFGSSAVLALSLSCVIGVGISYAGFNLRQLTSATSFSVAGVVCKIFTMVLNGVIWTKHSGPLGHVALFTCLCAGFAYEKLK</sequence>
<feature type="transmembrane region" description="Helical" evidence="6">
    <location>
        <begin position="118"/>
        <end position="139"/>
    </location>
</feature>
<dbReference type="PANTHER" id="PTHR11132">
    <property type="entry name" value="SOLUTE CARRIER FAMILY 35"/>
    <property type="match status" value="1"/>
</dbReference>
<feature type="transmembrane region" description="Helical" evidence="6">
    <location>
        <begin position="187"/>
        <end position="205"/>
    </location>
</feature>
<evidence type="ECO:0000256" key="3">
    <source>
        <dbReference type="ARBA" id="ARBA00022989"/>
    </source>
</evidence>
<reference evidence="7" key="1">
    <citation type="submission" date="2021-01" db="EMBL/GenBank/DDBJ databases">
        <authorList>
            <person name="Corre E."/>
            <person name="Pelletier E."/>
            <person name="Niang G."/>
            <person name="Scheremetjew M."/>
            <person name="Finn R."/>
            <person name="Kale V."/>
            <person name="Holt S."/>
            <person name="Cochrane G."/>
            <person name="Meng A."/>
            <person name="Brown T."/>
            <person name="Cohen L."/>
        </authorList>
    </citation>
    <scope>NUCLEOTIDE SEQUENCE</scope>
</reference>
<keyword evidence="3 6" id="KW-1133">Transmembrane helix</keyword>
<evidence type="ECO:0000256" key="2">
    <source>
        <dbReference type="ARBA" id="ARBA00022692"/>
    </source>
</evidence>
<feature type="transmembrane region" description="Helical" evidence="6">
    <location>
        <begin position="160"/>
        <end position="181"/>
    </location>
</feature>
<feature type="transmembrane region" description="Helical" evidence="6">
    <location>
        <begin position="94"/>
        <end position="112"/>
    </location>
</feature>
<dbReference type="AlphaFoldDB" id="A0A7S1EYE1"/>
<dbReference type="EMBL" id="HBFQ01009185">
    <property type="protein sequence ID" value="CAD8832089.1"/>
    <property type="molecule type" value="Transcribed_RNA"/>
</dbReference>
<proteinExistence type="predicted"/>
<feature type="transmembrane region" description="Helical" evidence="6">
    <location>
        <begin position="272"/>
        <end position="289"/>
    </location>
</feature>
<evidence type="ECO:0000256" key="5">
    <source>
        <dbReference type="SAM" id="MobiDB-lite"/>
    </source>
</evidence>
<feature type="region of interest" description="Disordered" evidence="5">
    <location>
        <begin position="1"/>
        <end position="25"/>
    </location>
</feature>
<evidence type="ECO:0000313" key="7">
    <source>
        <dbReference type="EMBL" id="CAD8832089.1"/>
    </source>
</evidence>
<evidence type="ECO:0000256" key="1">
    <source>
        <dbReference type="ARBA" id="ARBA00004141"/>
    </source>
</evidence>
<protein>
    <recommendedName>
        <fullName evidence="8">Sugar phosphate transporter domain-containing protein</fullName>
    </recommendedName>
</protein>
<feature type="transmembrane region" description="Helical" evidence="6">
    <location>
        <begin position="333"/>
        <end position="352"/>
    </location>
</feature>
<accession>A0A7S1EYE1</accession>
<name>A0A7S1EYE1_NOCSC</name>
<evidence type="ECO:0000256" key="6">
    <source>
        <dbReference type="SAM" id="Phobius"/>
    </source>
</evidence>
<feature type="transmembrane region" description="Helical" evidence="6">
    <location>
        <begin position="301"/>
        <end position="321"/>
    </location>
</feature>
<dbReference type="GO" id="GO:0016020">
    <property type="term" value="C:membrane"/>
    <property type="evidence" value="ECO:0007669"/>
    <property type="project" value="UniProtKB-SubCell"/>
</dbReference>
<keyword evidence="4 6" id="KW-0472">Membrane</keyword>
<gene>
    <name evidence="7" type="ORF">NSCI0253_LOCUS6436</name>
</gene>
<keyword evidence="2 6" id="KW-0812">Transmembrane</keyword>